<sequence>DTSLINSTIVEILQASESVRERRGALQVIGLVTQKYPAHMYPFLGGLVAAIVQAIDPKRATLRKALIAAAGAALQGLVKAYPWVSFHSESQCLVAGCIDGLCTTFDLRTATRTAVYDSGAASPVAAVAISP</sequence>
<evidence type="ECO:0000313" key="2">
    <source>
        <dbReference type="Proteomes" id="UP000193922"/>
    </source>
</evidence>
<feature type="non-terminal residue" evidence="1">
    <location>
        <position position="131"/>
    </location>
</feature>
<dbReference type="EMBL" id="MCFD01000005">
    <property type="protein sequence ID" value="ORX70879.1"/>
    <property type="molecule type" value="Genomic_DNA"/>
</dbReference>
<feature type="non-terminal residue" evidence="1">
    <location>
        <position position="1"/>
    </location>
</feature>
<accession>A0A1Y1WBF9</accession>
<dbReference type="GO" id="GO:0005737">
    <property type="term" value="C:cytoplasm"/>
    <property type="evidence" value="ECO:0007669"/>
    <property type="project" value="TreeGrafter"/>
</dbReference>
<keyword evidence="2" id="KW-1185">Reference proteome</keyword>
<dbReference type="OrthoDB" id="5581022at2759"/>
<dbReference type="InterPro" id="IPR049916">
    <property type="entry name" value="WDR72-like"/>
</dbReference>
<reference evidence="1 2" key="1">
    <citation type="submission" date="2016-07" db="EMBL/GenBank/DDBJ databases">
        <title>Pervasive Adenine N6-methylation of Active Genes in Fungi.</title>
        <authorList>
            <consortium name="DOE Joint Genome Institute"/>
            <person name="Mondo S.J."/>
            <person name="Dannebaum R.O."/>
            <person name="Kuo R.C."/>
            <person name="Labutti K."/>
            <person name="Haridas S."/>
            <person name="Kuo A."/>
            <person name="Salamov A."/>
            <person name="Ahrendt S.R."/>
            <person name="Lipzen A."/>
            <person name="Sullivan W."/>
            <person name="Andreopoulos W.B."/>
            <person name="Clum A."/>
            <person name="Lindquist E."/>
            <person name="Daum C."/>
            <person name="Ramamoorthy G.K."/>
            <person name="Gryganskyi A."/>
            <person name="Culley D."/>
            <person name="Magnuson J.K."/>
            <person name="James T.Y."/>
            <person name="O'Malley M.A."/>
            <person name="Stajich J.E."/>
            <person name="Spatafora J.W."/>
            <person name="Visel A."/>
            <person name="Grigoriev I.V."/>
        </authorList>
    </citation>
    <scope>NUCLEOTIDE SEQUENCE [LARGE SCALE GENOMIC DNA]</scope>
    <source>
        <strain evidence="1 2">ATCC 12442</strain>
    </source>
</reference>
<dbReference type="Proteomes" id="UP000193922">
    <property type="component" value="Unassembled WGS sequence"/>
</dbReference>
<dbReference type="RefSeq" id="XP_040744458.1">
    <property type="nucleotide sequence ID" value="XM_040884299.1"/>
</dbReference>
<protein>
    <submittedName>
        <fullName evidence="1">Uncharacterized protein</fullName>
    </submittedName>
</protein>
<gene>
    <name evidence="1" type="ORF">DL89DRAFT_215930</name>
</gene>
<dbReference type="STRING" id="61395.A0A1Y1WBF9"/>
<dbReference type="PANTHER" id="PTHR44099">
    <property type="entry name" value="RABCONNECTIN-3B, ISOFORM A"/>
    <property type="match status" value="1"/>
</dbReference>
<dbReference type="PANTHER" id="PTHR44099:SF4">
    <property type="entry name" value="RABCONNECTIN-3B, ISOFORM A"/>
    <property type="match status" value="1"/>
</dbReference>
<proteinExistence type="predicted"/>
<dbReference type="GeneID" id="63800947"/>
<dbReference type="AlphaFoldDB" id="A0A1Y1WBF9"/>
<comment type="caution">
    <text evidence="1">The sequence shown here is derived from an EMBL/GenBank/DDBJ whole genome shotgun (WGS) entry which is preliminary data.</text>
</comment>
<name>A0A1Y1WBF9_9FUNG</name>
<organism evidence="1 2">
    <name type="scientific">Linderina pennispora</name>
    <dbReference type="NCBI Taxonomy" id="61395"/>
    <lineage>
        <taxon>Eukaryota</taxon>
        <taxon>Fungi</taxon>
        <taxon>Fungi incertae sedis</taxon>
        <taxon>Zoopagomycota</taxon>
        <taxon>Kickxellomycotina</taxon>
        <taxon>Kickxellomycetes</taxon>
        <taxon>Kickxellales</taxon>
        <taxon>Kickxellaceae</taxon>
        <taxon>Linderina</taxon>
    </lineage>
</organism>
<evidence type="ECO:0000313" key="1">
    <source>
        <dbReference type="EMBL" id="ORX70879.1"/>
    </source>
</evidence>